<sequence>MPCLNEVETLAICIKKAQAFLKKYSISGEVIIADNGSTDGSVKVAEKLGVKVVHAALKGYGAALREGIDHAEGIYVIMGDSDDSYDFSNLMPFIDKLREGHDLVMGNRFKGGIKKAAMPFLHKYVGNPVLSYIGRLFFKVNIGDFHCGLRAFSRKSYEKMNLKTIGMEFASEMVVKASLLKMSISEVPTTLSPDGRSRPPHLRTFRDGWRHLRFLLMFSPKWLFLVPGLVLLTTSLIGSGLIFIGPLKIGNVGFDIHTLIVLSFVFLVGIQFIFFHVFVKTYRVTSGLLPQGNGLYSFYRIFTLEKGICTGFIVLLLGIVLFVFNFMIWEDTGFSELQPTFFVKKILLSTVPIILGIQIIFYSFILSLISVGSK</sequence>
<dbReference type="EMBL" id="WXYO01000001">
    <property type="protein sequence ID" value="NAS10367.1"/>
    <property type="molecule type" value="Genomic_DNA"/>
</dbReference>
<keyword evidence="5" id="KW-1185">Reference proteome</keyword>
<dbReference type="InterPro" id="IPR058718">
    <property type="entry name" value="Agl6_TM_C"/>
</dbReference>
<accession>A0A6L9E6L7</accession>
<feature type="transmembrane region" description="Helical" evidence="1">
    <location>
        <begin position="349"/>
        <end position="371"/>
    </location>
</feature>
<dbReference type="Gene3D" id="3.90.550.10">
    <property type="entry name" value="Spore Coat Polysaccharide Biosynthesis Protein SpsA, Chain A"/>
    <property type="match status" value="1"/>
</dbReference>
<evidence type="ECO:0000313" key="5">
    <source>
        <dbReference type="Proteomes" id="UP000475249"/>
    </source>
</evidence>
<reference evidence="4 5" key="1">
    <citation type="submission" date="2020-01" db="EMBL/GenBank/DDBJ databases">
        <title>Bacteria diversity of Porities sp.</title>
        <authorList>
            <person name="Wang G."/>
        </authorList>
    </citation>
    <scope>NUCLEOTIDE SEQUENCE [LARGE SCALE GENOMIC DNA]</scope>
    <source>
        <strain evidence="4 5">R33</strain>
    </source>
</reference>
<evidence type="ECO:0000256" key="1">
    <source>
        <dbReference type="SAM" id="Phobius"/>
    </source>
</evidence>
<proteinExistence type="predicted"/>
<feature type="transmembrane region" description="Helical" evidence="1">
    <location>
        <begin position="256"/>
        <end position="279"/>
    </location>
</feature>
<feature type="domain" description="Glycosyltransferase 2-like" evidence="2">
    <location>
        <begin position="1"/>
        <end position="159"/>
    </location>
</feature>
<evidence type="ECO:0000313" key="4">
    <source>
        <dbReference type="EMBL" id="NAS10367.1"/>
    </source>
</evidence>
<dbReference type="Proteomes" id="UP000475249">
    <property type="component" value="Unassembled WGS sequence"/>
</dbReference>
<gene>
    <name evidence="4" type="ORF">GTQ38_00015</name>
</gene>
<dbReference type="SUPFAM" id="SSF53448">
    <property type="entry name" value="Nucleotide-diphospho-sugar transferases"/>
    <property type="match status" value="1"/>
</dbReference>
<evidence type="ECO:0000259" key="3">
    <source>
        <dbReference type="Pfam" id="PF26629"/>
    </source>
</evidence>
<protein>
    <submittedName>
        <fullName evidence="4">Glycosyltransferase</fullName>
    </submittedName>
</protein>
<keyword evidence="1" id="KW-1133">Transmembrane helix</keyword>
<dbReference type="Pfam" id="PF00535">
    <property type="entry name" value="Glycos_transf_2"/>
    <property type="match status" value="1"/>
</dbReference>
<keyword evidence="4" id="KW-0808">Transferase</keyword>
<keyword evidence="1" id="KW-0812">Transmembrane</keyword>
<dbReference type="InterPro" id="IPR001173">
    <property type="entry name" value="Glyco_trans_2-like"/>
</dbReference>
<dbReference type="PANTHER" id="PTHR48090:SF7">
    <property type="entry name" value="RFBJ PROTEIN"/>
    <property type="match status" value="1"/>
</dbReference>
<feature type="transmembrane region" description="Helical" evidence="1">
    <location>
        <begin position="222"/>
        <end position="244"/>
    </location>
</feature>
<name>A0A6L9E6L7_9FLAO</name>
<dbReference type="PANTHER" id="PTHR48090">
    <property type="entry name" value="UNDECAPRENYL-PHOSPHATE 4-DEOXY-4-FORMAMIDO-L-ARABINOSE TRANSFERASE-RELATED"/>
    <property type="match status" value="1"/>
</dbReference>
<dbReference type="AlphaFoldDB" id="A0A6L9E6L7"/>
<evidence type="ECO:0000259" key="2">
    <source>
        <dbReference type="Pfam" id="PF00535"/>
    </source>
</evidence>
<feature type="transmembrane region" description="Helical" evidence="1">
    <location>
        <begin position="308"/>
        <end position="329"/>
    </location>
</feature>
<dbReference type="GO" id="GO:0016740">
    <property type="term" value="F:transferase activity"/>
    <property type="evidence" value="ECO:0007669"/>
    <property type="project" value="UniProtKB-KW"/>
</dbReference>
<keyword evidence="1" id="KW-0472">Membrane</keyword>
<dbReference type="InterPro" id="IPR050256">
    <property type="entry name" value="Glycosyltransferase_2"/>
</dbReference>
<dbReference type="CDD" id="cd04179">
    <property type="entry name" value="DPM_DPG-synthase_like"/>
    <property type="match status" value="1"/>
</dbReference>
<dbReference type="Pfam" id="PF26629">
    <property type="entry name" value="GT2_TM_C"/>
    <property type="match status" value="1"/>
</dbReference>
<comment type="caution">
    <text evidence="4">The sequence shown here is derived from an EMBL/GenBank/DDBJ whole genome shotgun (WGS) entry which is preliminary data.</text>
</comment>
<organism evidence="4 5">
    <name type="scientific">Poritiphilus flavus</name>
    <dbReference type="NCBI Taxonomy" id="2697053"/>
    <lineage>
        <taxon>Bacteria</taxon>
        <taxon>Pseudomonadati</taxon>
        <taxon>Bacteroidota</taxon>
        <taxon>Flavobacteriia</taxon>
        <taxon>Flavobacteriales</taxon>
        <taxon>Flavobacteriaceae</taxon>
        <taxon>Poritiphilus</taxon>
    </lineage>
</organism>
<feature type="domain" description="Low-salt glycan biosynthesis hexosyltransferase Agl6 C-terminal transmembrane region" evidence="3">
    <location>
        <begin position="277"/>
        <end position="369"/>
    </location>
</feature>
<dbReference type="InterPro" id="IPR029044">
    <property type="entry name" value="Nucleotide-diphossugar_trans"/>
</dbReference>